<evidence type="ECO:0000313" key="2">
    <source>
        <dbReference type="EMBL" id="CAF4635879.1"/>
    </source>
</evidence>
<dbReference type="Proteomes" id="UP000681720">
    <property type="component" value="Unassembled WGS sequence"/>
</dbReference>
<evidence type="ECO:0000313" key="1">
    <source>
        <dbReference type="EMBL" id="CAF4519597.1"/>
    </source>
</evidence>
<feature type="non-terminal residue" evidence="3">
    <location>
        <position position="68"/>
    </location>
</feature>
<dbReference type="Proteomes" id="UP000676336">
    <property type="component" value="Unassembled WGS sequence"/>
</dbReference>
<sequence length="68" mass="7977">MSAATKSTTTTSTTTPLVILRRKLFRQSANKKNFAQRMAQSRNDIEELFRLYYSNDLKFDNMQRQIVT</sequence>
<organism evidence="3 4">
    <name type="scientific">Rotaria magnacalcarata</name>
    <dbReference type="NCBI Taxonomy" id="392030"/>
    <lineage>
        <taxon>Eukaryota</taxon>
        <taxon>Metazoa</taxon>
        <taxon>Spiralia</taxon>
        <taxon>Gnathifera</taxon>
        <taxon>Rotifera</taxon>
        <taxon>Eurotatoria</taxon>
        <taxon>Bdelloidea</taxon>
        <taxon>Philodinida</taxon>
        <taxon>Philodinidae</taxon>
        <taxon>Rotaria</taxon>
    </lineage>
</organism>
<dbReference type="AlphaFoldDB" id="A0A8S3ADB1"/>
<accession>A0A8S3ADB1</accession>
<name>A0A8S3ADB1_9BILA</name>
<evidence type="ECO:0000313" key="3">
    <source>
        <dbReference type="EMBL" id="CAF4718791.1"/>
    </source>
</evidence>
<evidence type="ECO:0000313" key="4">
    <source>
        <dbReference type="Proteomes" id="UP000676336"/>
    </source>
</evidence>
<dbReference type="EMBL" id="CAJOBJ010112065">
    <property type="protein sequence ID" value="CAF4635879.1"/>
    <property type="molecule type" value="Genomic_DNA"/>
</dbReference>
<dbReference type="EMBL" id="CAJOBH010081551">
    <property type="protein sequence ID" value="CAF4519597.1"/>
    <property type="molecule type" value="Genomic_DNA"/>
</dbReference>
<comment type="caution">
    <text evidence="3">The sequence shown here is derived from an EMBL/GenBank/DDBJ whole genome shotgun (WGS) entry which is preliminary data.</text>
</comment>
<dbReference type="Proteomes" id="UP000681967">
    <property type="component" value="Unassembled WGS sequence"/>
</dbReference>
<dbReference type="EMBL" id="CAJOBI010129800">
    <property type="protein sequence ID" value="CAF4718791.1"/>
    <property type="molecule type" value="Genomic_DNA"/>
</dbReference>
<gene>
    <name evidence="1" type="ORF">BYL167_LOCUS36851</name>
    <name evidence="2" type="ORF">GIL414_LOCUS40416</name>
    <name evidence="3" type="ORF">SMN809_LOCUS43765</name>
</gene>
<protein>
    <submittedName>
        <fullName evidence="3">Uncharacterized protein</fullName>
    </submittedName>
</protein>
<proteinExistence type="predicted"/>
<reference evidence="3" key="1">
    <citation type="submission" date="2021-02" db="EMBL/GenBank/DDBJ databases">
        <authorList>
            <person name="Nowell W R."/>
        </authorList>
    </citation>
    <scope>NUCLEOTIDE SEQUENCE</scope>
</reference>